<comment type="caution">
    <text evidence="1">The sequence shown here is derived from an EMBL/GenBank/DDBJ whole genome shotgun (WGS) entry which is preliminary data.</text>
</comment>
<accession>A0ACC2X867</accession>
<keyword evidence="2" id="KW-1185">Reference proteome</keyword>
<evidence type="ECO:0000313" key="2">
    <source>
        <dbReference type="Proteomes" id="UP001234202"/>
    </source>
</evidence>
<reference evidence="1" key="1">
    <citation type="submission" date="2023-04" db="EMBL/GenBank/DDBJ databases">
        <title>Draft Genome sequencing of Naganishia species isolated from polar environments using Oxford Nanopore Technology.</title>
        <authorList>
            <person name="Leo P."/>
            <person name="Venkateswaran K."/>
        </authorList>
    </citation>
    <scope>NUCLEOTIDE SEQUENCE</scope>
    <source>
        <strain evidence="1">DBVPG 5303</strain>
    </source>
</reference>
<proteinExistence type="predicted"/>
<gene>
    <name evidence="1" type="ORF">QFC24_005721</name>
</gene>
<name>A0ACC2X867_9TREE</name>
<evidence type="ECO:0000313" key="1">
    <source>
        <dbReference type="EMBL" id="KAJ9119487.1"/>
    </source>
</evidence>
<dbReference type="EMBL" id="JASBWV010000024">
    <property type="protein sequence ID" value="KAJ9119487.1"/>
    <property type="molecule type" value="Genomic_DNA"/>
</dbReference>
<sequence>MDNALRYFPWDCLHIVRVLPNGHWFYTHYDYLTRTPTVQELSMRDAPEGLLNDEDYYDELELRLLVKRIRAARDNIRDVHQQGSAIEDEGVVASVSIASANVDRRDGVYHHASTEEHGSDGYRTEVVNAVVMHDLNDAYANVTNYANYPLNDMVQHGIPESEHWPAAPSAANIHAVYTWDSITAPDTAALDPVHIHVDTPRPYDQFQGYHANHAGQHAVSAPAETPNIAPVSYENMPMNDEIMPQYVGLDGRQVIRMPQTEAERVMLRASFREEILQGEVNDVIAMHGIEGNINAHDLAVVEISEALRTNGSVGSRPYIVRANITRHDWNRAGNCIYTIVLDGVRYRGSGEDLDVQFFGLRRALWEYII</sequence>
<dbReference type="Proteomes" id="UP001234202">
    <property type="component" value="Unassembled WGS sequence"/>
</dbReference>
<protein>
    <submittedName>
        <fullName evidence="1">Uncharacterized protein</fullName>
    </submittedName>
</protein>
<organism evidence="1 2">
    <name type="scientific">Naganishia onofrii</name>
    <dbReference type="NCBI Taxonomy" id="1851511"/>
    <lineage>
        <taxon>Eukaryota</taxon>
        <taxon>Fungi</taxon>
        <taxon>Dikarya</taxon>
        <taxon>Basidiomycota</taxon>
        <taxon>Agaricomycotina</taxon>
        <taxon>Tremellomycetes</taxon>
        <taxon>Filobasidiales</taxon>
        <taxon>Filobasidiaceae</taxon>
        <taxon>Naganishia</taxon>
    </lineage>
</organism>